<dbReference type="Gene3D" id="3.40.109.10">
    <property type="entry name" value="NADH Oxidase"/>
    <property type="match status" value="1"/>
</dbReference>
<evidence type="ECO:0000259" key="3">
    <source>
        <dbReference type="Pfam" id="PF00881"/>
    </source>
</evidence>
<dbReference type="PANTHER" id="PTHR43673:SF10">
    <property type="entry name" value="NADH DEHYDROGENASE_NAD(P)H NITROREDUCTASE XCC3605-RELATED"/>
    <property type="match status" value="1"/>
</dbReference>
<keyword evidence="2" id="KW-0560">Oxidoreductase</keyword>
<proteinExistence type="inferred from homology"/>
<dbReference type="InterPro" id="IPR029479">
    <property type="entry name" value="Nitroreductase"/>
</dbReference>
<evidence type="ECO:0000256" key="1">
    <source>
        <dbReference type="ARBA" id="ARBA00007118"/>
    </source>
</evidence>
<organism evidence="4 5">
    <name type="scientific">Solibacillus palustris</name>
    <dbReference type="NCBI Taxonomy" id="2908203"/>
    <lineage>
        <taxon>Bacteria</taxon>
        <taxon>Bacillati</taxon>
        <taxon>Bacillota</taxon>
        <taxon>Bacilli</taxon>
        <taxon>Bacillales</taxon>
        <taxon>Caryophanaceae</taxon>
        <taxon>Solibacillus</taxon>
    </lineage>
</organism>
<accession>A0ABS9UHL0</accession>
<dbReference type="RefSeq" id="WP_241371017.1">
    <property type="nucleotide sequence ID" value="NZ_JAKZFC010000011.1"/>
</dbReference>
<name>A0ABS9UHL0_9BACL</name>
<sequence>MTTTITSAKNLMYARKSVRKYKEGVTIPQEVLHQLIEDAISAPSSSNMQPWRFLVIQDQDVKNELLPIANNQQQVATCSALIAVLGDLEMYERSEEIYQANVELGAMPQDVADMMIANSRKLYSSLPQDVLKSIISFDAGLVSMQLMLLAKEMGYDTVTMGGFNKVQFAQYFNLPANEIPIVLIALGEAEIPAHSTSRLALEKITRFI</sequence>
<dbReference type="EMBL" id="JAKZFC010000011">
    <property type="protein sequence ID" value="MCH7323855.1"/>
    <property type="molecule type" value="Genomic_DNA"/>
</dbReference>
<evidence type="ECO:0000313" key="4">
    <source>
        <dbReference type="EMBL" id="MCH7323855.1"/>
    </source>
</evidence>
<protein>
    <submittedName>
        <fullName evidence="4">Nitroreductase family protein</fullName>
    </submittedName>
</protein>
<dbReference type="CDD" id="cd02137">
    <property type="entry name" value="MhqN-like"/>
    <property type="match status" value="1"/>
</dbReference>
<evidence type="ECO:0000256" key="2">
    <source>
        <dbReference type="ARBA" id="ARBA00023002"/>
    </source>
</evidence>
<dbReference type="Proteomes" id="UP001316087">
    <property type="component" value="Unassembled WGS sequence"/>
</dbReference>
<gene>
    <name evidence="4" type="ORF">LZ480_18450</name>
</gene>
<feature type="domain" description="Nitroreductase" evidence="3">
    <location>
        <begin position="14"/>
        <end position="187"/>
    </location>
</feature>
<dbReference type="Pfam" id="PF00881">
    <property type="entry name" value="Nitroreductase"/>
    <property type="match status" value="1"/>
</dbReference>
<comment type="similarity">
    <text evidence="1">Belongs to the nitroreductase family.</text>
</comment>
<keyword evidence="5" id="KW-1185">Reference proteome</keyword>
<dbReference type="PANTHER" id="PTHR43673">
    <property type="entry name" value="NAD(P)H NITROREDUCTASE YDGI-RELATED"/>
    <property type="match status" value="1"/>
</dbReference>
<dbReference type="InterPro" id="IPR000415">
    <property type="entry name" value="Nitroreductase-like"/>
</dbReference>
<dbReference type="SUPFAM" id="SSF55469">
    <property type="entry name" value="FMN-dependent nitroreductase-like"/>
    <property type="match status" value="1"/>
</dbReference>
<evidence type="ECO:0000313" key="5">
    <source>
        <dbReference type="Proteomes" id="UP001316087"/>
    </source>
</evidence>
<reference evidence="4 5" key="1">
    <citation type="submission" date="2022-03" db="EMBL/GenBank/DDBJ databases">
        <authorList>
            <person name="Jo J.-H."/>
            <person name="Im W.-T."/>
        </authorList>
    </citation>
    <scope>NUCLEOTIDE SEQUENCE [LARGE SCALE GENOMIC DNA]</scope>
    <source>
        <strain evidence="4 5">MA9</strain>
    </source>
</reference>
<comment type="caution">
    <text evidence="4">The sequence shown here is derived from an EMBL/GenBank/DDBJ whole genome shotgun (WGS) entry which is preliminary data.</text>
</comment>